<evidence type="ECO:0000256" key="1">
    <source>
        <dbReference type="ARBA" id="ARBA00022729"/>
    </source>
</evidence>
<gene>
    <name evidence="5" type="primary">MEGF10_0</name>
    <name evidence="5" type="ORF">EYF80_059481</name>
</gene>
<keyword evidence="1 3" id="KW-0732">Signal</keyword>
<dbReference type="InterPro" id="IPR011489">
    <property type="entry name" value="EMI_domain"/>
</dbReference>
<evidence type="ECO:0000256" key="2">
    <source>
        <dbReference type="ARBA" id="ARBA00023157"/>
    </source>
</evidence>
<dbReference type="AlphaFoldDB" id="A0A4Z2EN55"/>
<dbReference type="EMBL" id="SRLO01004573">
    <property type="protein sequence ID" value="TNN30367.1"/>
    <property type="molecule type" value="Genomic_DNA"/>
</dbReference>
<dbReference type="OrthoDB" id="409374at2759"/>
<dbReference type="PROSITE" id="PS51041">
    <property type="entry name" value="EMI"/>
    <property type="match status" value="1"/>
</dbReference>
<evidence type="ECO:0000313" key="6">
    <source>
        <dbReference type="Proteomes" id="UP000314294"/>
    </source>
</evidence>
<reference evidence="5 6" key="1">
    <citation type="submission" date="2019-03" db="EMBL/GenBank/DDBJ databases">
        <title>First draft genome of Liparis tanakae, snailfish: a comprehensive survey of snailfish specific genes.</title>
        <authorList>
            <person name="Kim W."/>
            <person name="Song I."/>
            <person name="Jeong J.-H."/>
            <person name="Kim D."/>
            <person name="Kim S."/>
            <person name="Ryu S."/>
            <person name="Song J.Y."/>
            <person name="Lee S.K."/>
        </authorList>
    </citation>
    <scope>NUCLEOTIDE SEQUENCE [LARGE SCALE GENOMIC DNA]</scope>
    <source>
        <tissue evidence="5">Muscle</tissue>
    </source>
</reference>
<feature type="chain" id="PRO_5021213426" evidence="3">
    <location>
        <begin position="23"/>
        <end position="89"/>
    </location>
</feature>
<keyword evidence="6" id="KW-1185">Reference proteome</keyword>
<protein>
    <submittedName>
        <fullName evidence="5">Multiple epidermal growth factor-like domains protein 10</fullName>
    </submittedName>
</protein>
<proteinExistence type="predicted"/>
<name>A0A4Z2EN55_9TELE</name>
<feature type="domain" description="EMI" evidence="4">
    <location>
        <begin position="1"/>
        <end position="70"/>
    </location>
</feature>
<sequence>MPAPQGAAALLLLSSLIGLGSPLNPRDPNVCSLWERITYKTAYRQAVKTDHRKRYQCCPGYYESRDKCVREYLPPASSLLNHRDKRKES</sequence>
<organism evidence="5 6">
    <name type="scientific">Liparis tanakae</name>
    <name type="common">Tanaka's snailfish</name>
    <dbReference type="NCBI Taxonomy" id="230148"/>
    <lineage>
        <taxon>Eukaryota</taxon>
        <taxon>Metazoa</taxon>
        <taxon>Chordata</taxon>
        <taxon>Craniata</taxon>
        <taxon>Vertebrata</taxon>
        <taxon>Euteleostomi</taxon>
        <taxon>Actinopterygii</taxon>
        <taxon>Neopterygii</taxon>
        <taxon>Teleostei</taxon>
        <taxon>Neoteleostei</taxon>
        <taxon>Acanthomorphata</taxon>
        <taxon>Eupercaria</taxon>
        <taxon>Perciformes</taxon>
        <taxon>Cottioidei</taxon>
        <taxon>Cottales</taxon>
        <taxon>Liparidae</taxon>
        <taxon>Liparis</taxon>
    </lineage>
</organism>
<accession>A0A4Z2EN55</accession>
<dbReference type="Pfam" id="PF07546">
    <property type="entry name" value="EMI"/>
    <property type="match status" value="1"/>
</dbReference>
<comment type="caution">
    <text evidence="5">The sequence shown here is derived from an EMBL/GenBank/DDBJ whole genome shotgun (WGS) entry which is preliminary data.</text>
</comment>
<evidence type="ECO:0000256" key="3">
    <source>
        <dbReference type="SAM" id="SignalP"/>
    </source>
</evidence>
<evidence type="ECO:0000313" key="5">
    <source>
        <dbReference type="EMBL" id="TNN30367.1"/>
    </source>
</evidence>
<evidence type="ECO:0000259" key="4">
    <source>
        <dbReference type="PROSITE" id="PS51041"/>
    </source>
</evidence>
<feature type="signal peptide" evidence="3">
    <location>
        <begin position="1"/>
        <end position="22"/>
    </location>
</feature>
<dbReference type="Proteomes" id="UP000314294">
    <property type="component" value="Unassembled WGS sequence"/>
</dbReference>
<keyword evidence="2" id="KW-1015">Disulfide bond</keyword>